<reference evidence="2" key="1">
    <citation type="journal article" date="2020" name="Phytopathology">
        <title>Genome sequence of the chestnut blight fungus Cryphonectria parasitica EP155: A fundamental resource for an archetypical invasive plant pathogen.</title>
        <authorList>
            <person name="Crouch J.A."/>
            <person name="Dawe A."/>
            <person name="Aerts A."/>
            <person name="Barry K."/>
            <person name="Churchill A.C.L."/>
            <person name="Grimwood J."/>
            <person name="Hillman B."/>
            <person name="Milgroom M.G."/>
            <person name="Pangilinan J."/>
            <person name="Smith M."/>
            <person name="Salamov A."/>
            <person name="Schmutz J."/>
            <person name="Yadav J."/>
            <person name="Grigoriev I.V."/>
            <person name="Nuss D."/>
        </authorList>
    </citation>
    <scope>NUCLEOTIDE SEQUENCE</scope>
    <source>
        <strain evidence="2">EP155</strain>
    </source>
</reference>
<organism evidence="2 3">
    <name type="scientific">Cryphonectria parasitica (strain ATCC 38755 / EP155)</name>
    <dbReference type="NCBI Taxonomy" id="660469"/>
    <lineage>
        <taxon>Eukaryota</taxon>
        <taxon>Fungi</taxon>
        <taxon>Dikarya</taxon>
        <taxon>Ascomycota</taxon>
        <taxon>Pezizomycotina</taxon>
        <taxon>Sordariomycetes</taxon>
        <taxon>Sordariomycetidae</taxon>
        <taxon>Diaporthales</taxon>
        <taxon>Cryphonectriaceae</taxon>
        <taxon>Cryphonectria-Endothia species complex</taxon>
        <taxon>Cryphonectria</taxon>
    </lineage>
</organism>
<dbReference type="Proteomes" id="UP000803844">
    <property type="component" value="Unassembled WGS sequence"/>
</dbReference>
<accession>A0A9P4YEC6</accession>
<feature type="compositionally biased region" description="Low complexity" evidence="1">
    <location>
        <begin position="11"/>
        <end position="22"/>
    </location>
</feature>
<dbReference type="GeneID" id="63842208"/>
<feature type="region of interest" description="Disordered" evidence="1">
    <location>
        <begin position="1"/>
        <end position="35"/>
    </location>
</feature>
<name>A0A9P4YEC6_CRYP1</name>
<dbReference type="EMBL" id="MU032344">
    <property type="protein sequence ID" value="KAF3771341.1"/>
    <property type="molecule type" value="Genomic_DNA"/>
</dbReference>
<protein>
    <submittedName>
        <fullName evidence="2">Uncharacterized protein</fullName>
    </submittedName>
</protein>
<proteinExistence type="predicted"/>
<dbReference type="AlphaFoldDB" id="A0A9P4YEC6"/>
<evidence type="ECO:0000313" key="3">
    <source>
        <dbReference type="Proteomes" id="UP000803844"/>
    </source>
</evidence>
<feature type="compositionally biased region" description="Basic and acidic residues" evidence="1">
    <location>
        <begin position="1"/>
        <end position="10"/>
    </location>
</feature>
<evidence type="ECO:0000313" key="2">
    <source>
        <dbReference type="EMBL" id="KAF3771341.1"/>
    </source>
</evidence>
<evidence type="ECO:0000256" key="1">
    <source>
        <dbReference type="SAM" id="MobiDB-lite"/>
    </source>
</evidence>
<sequence length="308" mass="35196">MNMDDGDGKEAAQVSAASSTSSNIWDDLELPDLPGMPSELSDHAPAYLIDSGQHLEAINTSPVSNEAQTLIGQLDNTSLINPTLLPYSWMIENPGREATLLSAGRSSRPPPTMYTARGELEVEDLMKATVFDPEHYFFLTSAFRCIMNCRGLKYITEQTAASTICRLFEKYPQFWIVYHRYYIPKQFRFIPFPQKRRIRGRAAFQSRRPRKQHGEEQEEDVRYRQHMAIFKKITAYLDPKLRSDGLLWYRATARKVPEDVYAEDGMVFSAGFMRRRGPAWPFSGVAAKDADRLGLQKGIGRPEWMVLE</sequence>
<dbReference type="OrthoDB" id="5234205at2759"/>
<gene>
    <name evidence="2" type="ORF">M406DRAFT_67652</name>
</gene>
<dbReference type="RefSeq" id="XP_040782302.1">
    <property type="nucleotide sequence ID" value="XM_040925079.1"/>
</dbReference>
<keyword evidence="3" id="KW-1185">Reference proteome</keyword>
<comment type="caution">
    <text evidence="2">The sequence shown here is derived from an EMBL/GenBank/DDBJ whole genome shotgun (WGS) entry which is preliminary data.</text>
</comment>